<organism evidence="1 2">
    <name type="scientific">Candidatus Paraprevotella stercoravium</name>
    <dbReference type="NCBI Taxonomy" id="2838725"/>
    <lineage>
        <taxon>Bacteria</taxon>
        <taxon>Pseudomonadati</taxon>
        <taxon>Bacteroidota</taxon>
        <taxon>Bacteroidia</taxon>
        <taxon>Bacteroidales</taxon>
        <taxon>Prevotellaceae</taxon>
        <taxon>Paraprevotella</taxon>
    </lineage>
</organism>
<dbReference type="EMBL" id="JAHLFU010000292">
    <property type="protein sequence ID" value="MBU3854847.1"/>
    <property type="molecule type" value="Genomic_DNA"/>
</dbReference>
<dbReference type="AlphaFoldDB" id="A0A9E2L884"/>
<reference evidence="1" key="2">
    <citation type="submission" date="2021-04" db="EMBL/GenBank/DDBJ databases">
        <authorList>
            <person name="Gilroy R."/>
        </authorList>
    </citation>
    <scope>NUCLEOTIDE SEQUENCE</scope>
    <source>
        <strain evidence="1">G3-2149</strain>
    </source>
</reference>
<gene>
    <name evidence="1" type="ORF">H9789_13740</name>
</gene>
<name>A0A9E2L884_9BACT</name>
<sequence length="378" mass="41946">MTFDDIKEMQIGSKKVKEAWLNGRQVYPSEKRIMDSLVCWYDIGKQQCTNESMAANPVLADLSGNGHDIECFNFGWAGMSGIGGYVYDNSNVYSDLNVLEENATFNIVNWVDGDLAIQADIVTGVKGQILNIHIPAFDIKISGIPEGYYLGYNDGRNNGNTSEWNLNTNSGDYYNGTHHFEAQDITIEPYDAESTCTYTGFRWTLKGGSVDGEEVDVKIEVLPLYPNALVSDGVDDYAYVEGLPILTDYTVIAKREWIKTEYNDYAALAGKSKTSSGGAFIFERNSANNGKQHTYSFGVSTNIDIIDSKDTYQTSNTYNGSSIYKGTFIDDDCLSLFSDRAGSHLSQVALYSFLLFDRTLTTAEIEWVKKNMIESGGC</sequence>
<reference evidence="1" key="1">
    <citation type="journal article" date="2021" name="PeerJ">
        <title>Extensive microbial diversity within the chicken gut microbiome revealed by metagenomics and culture.</title>
        <authorList>
            <person name="Gilroy R."/>
            <person name="Ravi A."/>
            <person name="Getino M."/>
            <person name="Pursley I."/>
            <person name="Horton D.L."/>
            <person name="Alikhan N.F."/>
            <person name="Baker D."/>
            <person name="Gharbi K."/>
            <person name="Hall N."/>
            <person name="Watson M."/>
            <person name="Adriaenssens E.M."/>
            <person name="Foster-Nyarko E."/>
            <person name="Jarju S."/>
            <person name="Secka A."/>
            <person name="Antonio M."/>
            <person name="Oren A."/>
            <person name="Chaudhuri R.R."/>
            <person name="La Ragione R."/>
            <person name="Hildebrand F."/>
            <person name="Pallen M.J."/>
        </authorList>
    </citation>
    <scope>NUCLEOTIDE SEQUENCE</scope>
    <source>
        <strain evidence="1">G3-2149</strain>
    </source>
</reference>
<evidence type="ECO:0000313" key="1">
    <source>
        <dbReference type="EMBL" id="MBU3854847.1"/>
    </source>
</evidence>
<comment type="caution">
    <text evidence="1">The sequence shown here is derived from an EMBL/GenBank/DDBJ whole genome shotgun (WGS) entry which is preliminary data.</text>
</comment>
<proteinExistence type="predicted"/>
<evidence type="ECO:0000313" key="2">
    <source>
        <dbReference type="Proteomes" id="UP000823865"/>
    </source>
</evidence>
<accession>A0A9E2L884</accession>
<protein>
    <submittedName>
        <fullName evidence="1">Uncharacterized protein</fullName>
    </submittedName>
</protein>
<dbReference type="Proteomes" id="UP000823865">
    <property type="component" value="Unassembled WGS sequence"/>
</dbReference>